<evidence type="ECO:0000313" key="1">
    <source>
        <dbReference type="EMBL" id="OGN23446.1"/>
    </source>
</evidence>
<proteinExistence type="predicted"/>
<reference evidence="1 2" key="1">
    <citation type="journal article" date="2016" name="Nat. Commun.">
        <title>Thousands of microbial genomes shed light on interconnected biogeochemical processes in an aquifer system.</title>
        <authorList>
            <person name="Anantharaman K."/>
            <person name="Brown C.T."/>
            <person name="Hug L.A."/>
            <person name="Sharon I."/>
            <person name="Castelle C.J."/>
            <person name="Probst A.J."/>
            <person name="Thomas B.C."/>
            <person name="Singh A."/>
            <person name="Wilkins M.J."/>
            <person name="Karaoz U."/>
            <person name="Brodie E.L."/>
            <person name="Williams K.H."/>
            <person name="Hubbard S.S."/>
            <person name="Banfield J.F."/>
        </authorList>
    </citation>
    <scope>NUCLEOTIDE SEQUENCE [LARGE SCALE GENOMIC DNA]</scope>
</reference>
<gene>
    <name evidence="1" type="ORF">A3A13_03475</name>
</gene>
<comment type="caution">
    <text evidence="1">The sequence shown here is derived from an EMBL/GenBank/DDBJ whole genome shotgun (WGS) entry which is preliminary data.</text>
</comment>
<accession>A0A1F8GFE1</accession>
<organism evidence="1 2">
    <name type="scientific">Candidatus Yanofskybacteria bacterium RIFCSPLOWO2_01_FULL_43_22</name>
    <dbReference type="NCBI Taxonomy" id="1802695"/>
    <lineage>
        <taxon>Bacteria</taxon>
        <taxon>Candidatus Yanofskyibacteriota</taxon>
    </lineage>
</organism>
<protein>
    <submittedName>
        <fullName evidence="1">Uncharacterized protein</fullName>
    </submittedName>
</protein>
<dbReference type="EMBL" id="MGKJ01000019">
    <property type="protein sequence ID" value="OGN23446.1"/>
    <property type="molecule type" value="Genomic_DNA"/>
</dbReference>
<dbReference type="AlphaFoldDB" id="A0A1F8GFE1"/>
<dbReference type="Proteomes" id="UP000178911">
    <property type="component" value="Unassembled WGS sequence"/>
</dbReference>
<name>A0A1F8GFE1_9BACT</name>
<evidence type="ECO:0000313" key="2">
    <source>
        <dbReference type="Proteomes" id="UP000178911"/>
    </source>
</evidence>
<sequence>MGQPISLAKLRVWKLMEFAGILPNKKRRVLLEELGRRFKENSLESDERRILAADKISPNNKRERMKFLRQELKAWEKRTAV</sequence>